<organism evidence="1 2">
    <name type="scientific">Streptomyces glycanivorans</name>
    <dbReference type="NCBI Taxonomy" id="3033808"/>
    <lineage>
        <taxon>Bacteria</taxon>
        <taxon>Bacillati</taxon>
        <taxon>Actinomycetota</taxon>
        <taxon>Actinomycetes</taxon>
        <taxon>Kitasatosporales</taxon>
        <taxon>Streptomycetaceae</taxon>
        <taxon>Streptomyces</taxon>
    </lineage>
</organism>
<evidence type="ECO:0000313" key="2">
    <source>
        <dbReference type="Proteomes" id="UP001224433"/>
    </source>
</evidence>
<dbReference type="Proteomes" id="UP001224433">
    <property type="component" value="Chromosome"/>
</dbReference>
<reference evidence="1 2" key="1">
    <citation type="submission" date="2023-03" db="EMBL/GenBank/DDBJ databases">
        <title>Isolation and description of six Streptomyces strains from soil environments, able to metabolize different microbial glucans.</title>
        <authorList>
            <person name="Widen T."/>
            <person name="Larsbrink J."/>
        </authorList>
    </citation>
    <scope>NUCLEOTIDE SEQUENCE [LARGE SCALE GENOMIC DNA]</scope>
    <source>
        <strain evidence="1 2">Alt3</strain>
    </source>
</reference>
<dbReference type="Gene3D" id="1.10.10.10">
    <property type="entry name" value="Winged helix-like DNA-binding domain superfamily/Winged helix DNA-binding domain"/>
    <property type="match status" value="1"/>
</dbReference>
<proteinExistence type="predicted"/>
<evidence type="ECO:0000313" key="1">
    <source>
        <dbReference type="EMBL" id="WLQ66624.1"/>
    </source>
</evidence>
<dbReference type="InterPro" id="IPR016032">
    <property type="entry name" value="Sig_transdc_resp-reg_C-effctor"/>
</dbReference>
<dbReference type="RefSeq" id="WP_109879036.1">
    <property type="nucleotide sequence ID" value="NZ_CP120983.1"/>
</dbReference>
<gene>
    <name evidence="1" type="ORF">P8A20_24970</name>
</gene>
<dbReference type="EMBL" id="CP120983">
    <property type="protein sequence ID" value="WLQ66624.1"/>
    <property type="molecule type" value="Genomic_DNA"/>
</dbReference>
<sequence length="153" mass="16860">MTTIARITLAPRERQIIEGLRDGSTIAVVAHGLKIREGTAAGYLKLAKRKLHGVSDNATAIAVGYATEAIDRPELLAPEGLYLPLAQRQLIPFIARGMRSAQMATELKRPVNIVRRDGRDLMTNLGSKNPAHIVTRAWQCQILTADQVISWLR</sequence>
<name>A0ABY9JIK9_9ACTN</name>
<keyword evidence="2" id="KW-1185">Reference proteome</keyword>
<dbReference type="InterPro" id="IPR036388">
    <property type="entry name" value="WH-like_DNA-bd_sf"/>
</dbReference>
<evidence type="ECO:0008006" key="3">
    <source>
        <dbReference type="Google" id="ProtNLM"/>
    </source>
</evidence>
<protein>
    <recommendedName>
        <fullName evidence="3">HTH luxR-type domain-containing protein</fullName>
    </recommendedName>
</protein>
<dbReference type="SUPFAM" id="SSF46894">
    <property type="entry name" value="C-terminal effector domain of the bipartite response regulators"/>
    <property type="match status" value="2"/>
</dbReference>
<accession>A0ABY9JIK9</accession>